<comment type="caution">
    <text evidence="9">The sequence shown here is derived from an EMBL/GenBank/DDBJ whole genome shotgun (WGS) entry which is preliminary data.</text>
</comment>
<organism evidence="9 10">
    <name type="scientific">Lamprobacter modestohalophilus</name>
    <dbReference type="NCBI Taxonomy" id="1064514"/>
    <lineage>
        <taxon>Bacteria</taxon>
        <taxon>Pseudomonadati</taxon>
        <taxon>Pseudomonadota</taxon>
        <taxon>Gammaproteobacteria</taxon>
        <taxon>Chromatiales</taxon>
        <taxon>Chromatiaceae</taxon>
        <taxon>Lamprobacter</taxon>
    </lineage>
</organism>
<dbReference type="InterPro" id="IPR000522">
    <property type="entry name" value="ABC_transptr_permease_BtuC"/>
</dbReference>
<evidence type="ECO:0000313" key="9">
    <source>
        <dbReference type="EMBL" id="MBK1620064.1"/>
    </source>
</evidence>
<feature type="transmembrane region" description="Helical" evidence="8">
    <location>
        <begin position="142"/>
        <end position="163"/>
    </location>
</feature>
<evidence type="ECO:0000256" key="8">
    <source>
        <dbReference type="SAM" id="Phobius"/>
    </source>
</evidence>
<evidence type="ECO:0000256" key="5">
    <source>
        <dbReference type="ARBA" id="ARBA00022692"/>
    </source>
</evidence>
<keyword evidence="6 8" id="KW-1133">Transmembrane helix</keyword>
<evidence type="ECO:0000256" key="4">
    <source>
        <dbReference type="ARBA" id="ARBA00022475"/>
    </source>
</evidence>
<accession>A0A9X0WAV0</accession>
<dbReference type="SUPFAM" id="SSF81345">
    <property type="entry name" value="ABC transporter involved in vitamin B12 uptake, BtuC"/>
    <property type="match status" value="1"/>
</dbReference>
<dbReference type="Proteomes" id="UP001138768">
    <property type="component" value="Unassembled WGS sequence"/>
</dbReference>
<evidence type="ECO:0000313" key="10">
    <source>
        <dbReference type="Proteomes" id="UP001138768"/>
    </source>
</evidence>
<feature type="transmembrane region" description="Helical" evidence="8">
    <location>
        <begin position="115"/>
        <end position="136"/>
    </location>
</feature>
<dbReference type="PANTHER" id="PTHR30472">
    <property type="entry name" value="FERRIC ENTEROBACTIN TRANSPORT SYSTEM PERMEASE PROTEIN"/>
    <property type="match status" value="1"/>
</dbReference>
<feature type="transmembrane region" description="Helical" evidence="8">
    <location>
        <begin position="88"/>
        <end position="108"/>
    </location>
</feature>
<feature type="transmembrane region" description="Helical" evidence="8">
    <location>
        <begin position="28"/>
        <end position="51"/>
    </location>
</feature>
<name>A0A9X0WAV0_9GAMM</name>
<keyword evidence="5 8" id="KW-0812">Transmembrane</keyword>
<dbReference type="GO" id="GO:0033214">
    <property type="term" value="P:siderophore-iron import into cell"/>
    <property type="evidence" value="ECO:0007669"/>
    <property type="project" value="TreeGrafter"/>
</dbReference>
<feature type="transmembrane region" description="Helical" evidence="8">
    <location>
        <begin position="305"/>
        <end position="326"/>
    </location>
</feature>
<dbReference type="InterPro" id="IPR037294">
    <property type="entry name" value="ABC_BtuC-like"/>
</dbReference>
<dbReference type="AlphaFoldDB" id="A0A9X0WAV0"/>
<evidence type="ECO:0000256" key="7">
    <source>
        <dbReference type="ARBA" id="ARBA00023136"/>
    </source>
</evidence>
<comment type="similarity">
    <text evidence="2">Belongs to the binding-protein-dependent transport system permease family. FecCD subfamily.</text>
</comment>
<sequence length="358" mass="37200">MRLHLRWRGEQENTTGDQVSARRQTTPLSAGTAALNLGLLLLLLGLSLMSLRFGAAPLSLSEVVAGLFGNGPDTHQLIVQQIRLPRVLLAWLVGLALGVSGAALQGLLRNPLAEPGLLGISSSAGLGAVLTLYFGLSALNAWALPAAAMLFALIATLFLYALARAGSSNLTLILAGVAVSALASALTSLALNLAPNPYDVQDIVLWLLGSISDRSFADVQLILPFVLIGVLLLLASAPALEVLALGEAEATSLGVNLPRLRVLIILGTALSVGACVAVTGAIGFVGLVVPHMLRRFVRYRPGQLLLPSALGGAILVLVADIALRLIGTPKELQLGVVTALVGAPFFLALVLRSRRDML</sequence>
<evidence type="ECO:0000256" key="6">
    <source>
        <dbReference type="ARBA" id="ARBA00022989"/>
    </source>
</evidence>
<dbReference type="PANTHER" id="PTHR30472:SF25">
    <property type="entry name" value="ABC TRANSPORTER PERMEASE PROTEIN MJ0876-RELATED"/>
    <property type="match status" value="1"/>
</dbReference>
<evidence type="ECO:0000256" key="2">
    <source>
        <dbReference type="ARBA" id="ARBA00007935"/>
    </source>
</evidence>
<dbReference type="EMBL" id="NRRY01000031">
    <property type="protein sequence ID" value="MBK1620064.1"/>
    <property type="molecule type" value="Genomic_DNA"/>
</dbReference>
<dbReference type="CDD" id="cd06550">
    <property type="entry name" value="TM_ABC_iron-siderophores_like"/>
    <property type="match status" value="1"/>
</dbReference>
<dbReference type="GO" id="GO:0005886">
    <property type="term" value="C:plasma membrane"/>
    <property type="evidence" value="ECO:0007669"/>
    <property type="project" value="UniProtKB-SubCell"/>
</dbReference>
<evidence type="ECO:0000256" key="1">
    <source>
        <dbReference type="ARBA" id="ARBA00004651"/>
    </source>
</evidence>
<feature type="transmembrane region" description="Helical" evidence="8">
    <location>
        <begin position="221"/>
        <end position="240"/>
    </location>
</feature>
<feature type="transmembrane region" description="Helical" evidence="8">
    <location>
        <begin position="332"/>
        <end position="351"/>
    </location>
</feature>
<dbReference type="Pfam" id="PF01032">
    <property type="entry name" value="FecCD"/>
    <property type="match status" value="1"/>
</dbReference>
<protein>
    <submittedName>
        <fullName evidence="9">ABC transporter permease</fullName>
    </submittedName>
</protein>
<keyword evidence="3" id="KW-0813">Transport</keyword>
<dbReference type="FunFam" id="1.10.3470.10:FF:000001">
    <property type="entry name" value="Vitamin B12 ABC transporter permease BtuC"/>
    <property type="match status" value="1"/>
</dbReference>
<evidence type="ECO:0000256" key="3">
    <source>
        <dbReference type="ARBA" id="ARBA00022448"/>
    </source>
</evidence>
<reference evidence="9 10" key="1">
    <citation type="journal article" date="2020" name="Microorganisms">
        <title>Osmotic Adaptation and Compatible Solute Biosynthesis of Phototrophic Bacteria as Revealed from Genome Analyses.</title>
        <authorList>
            <person name="Imhoff J.F."/>
            <person name="Rahn T."/>
            <person name="Kunzel S."/>
            <person name="Keller A."/>
            <person name="Neulinger S.C."/>
        </authorList>
    </citation>
    <scope>NUCLEOTIDE SEQUENCE [LARGE SCALE GENOMIC DNA]</scope>
    <source>
        <strain evidence="9 10">DSM 25653</strain>
    </source>
</reference>
<proteinExistence type="inferred from homology"/>
<dbReference type="Gene3D" id="1.10.3470.10">
    <property type="entry name" value="ABC transporter involved in vitamin B12 uptake, BtuC"/>
    <property type="match status" value="1"/>
</dbReference>
<keyword evidence="7 8" id="KW-0472">Membrane</keyword>
<feature type="transmembrane region" description="Helical" evidence="8">
    <location>
        <begin position="170"/>
        <end position="194"/>
    </location>
</feature>
<keyword evidence="10" id="KW-1185">Reference proteome</keyword>
<dbReference type="GO" id="GO:0022857">
    <property type="term" value="F:transmembrane transporter activity"/>
    <property type="evidence" value="ECO:0007669"/>
    <property type="project" value="InterPro"/>
</dbReference>
<keyword evidence="4" id="KW-1003">Cell membrane</keyword>
<feature type="transmembrane region" description="Helical" evidence="8">
    <location>
        <begin position="260"/>
        <end position="293"/>
    </location>
</feature>
<comment type="subcellular location">
    <subcellularLocation>
        <location evidence="1">Cell membrane</location>
        <topology evidence="1">Multi-pass membrane protein</topology>
    </subcellularLocation>
</comment>
<gene>
    <name evidence="9" type="ORF">CKO42_16765</name>
</gene>